<evidence type="ECO:0000313" key="3">
    <source>
        <dbReference type="Proteomes" id="UP001215598"/>
    </source>
</evidence>
<gene>
    <name evidence="2" type="ORF">B0H16DRAFT_1472167</name>
</gene>
<feature type="region of interest" description="Disordered" evidence="1">
    <location>
        <begin position="100"/>
        <end position="156"/>
    </location>
</feature>
<comment type="caution">
    <text evidence="2">The sequence shown here is derived from an EMBL/GenBank/DDBJ whole genome shotgun (WGS) entry which is preliminary data.</text>
</comment>
<organism evidence="2 3">
    <name type="scientific">Mycena metata</name>
    <dbReference type="NCBI Taxonomy" id="1033252"/>
    <lineage>
        <taxon>Eukaryota</taxon>
        <taxon>Fungi</taxon>
        <taxon>Dikarya</taxon>
        <taxon>Basidiomycota</taxon>
        <taxon>Agaricomycotina</taxon>
        <taxon>Agaricomycetes</taxon>
        <taxon>Agaricomycetidae</taxon>
        <taxon>Agaricales</taxon>
        <taxon>Marasmiineae</taxon>
        <taxon>Mycenaceae</taxon>
        <taxon>Mycena</taxon>
    </lineage>
</organism>
<evidence type="ECO:0000313" key="2">
    <source>
        <dbReference type="EMBL" id="KAJ7724762.1"/>
    </source>
</evidence>
<dbReference type="AlphaFoldDB" id="A0AAD7HPY6"/>
<sequence>MGLASIPLLSTIRPQTSGPSTSITPKTLCPIIISLPLYFHLHYEERLARITGIGWALHFLVVQHELGEPLNLMVTWHAIFDSHWRPPLCRRVRDSQFKSTEAIPVTVSTDSKRRAEEQLESSKGPKRPKLEEPKKAKARRKTKNSGAGTMMAGSVG</sequence>
<dbReference type="EMBL" id="JARKIB010000199">
    <property type="protein sequence ID" value="KAJ7724762.1"/>
    <property type="molecule type" value="Genomic_DNA"/>
</dbReference>
<name>A0AAD7HPY6_9AGAR</name>
<accession>A0AAD7HPY6</accession>
<protein>
    <submittedName>
        <fullName evidence="2">Uncharacterized protein</fullName>
    </submittedName>
</protein>
<proteinExistence type="predicted"/>
<keyword evidence="3" id="KW-1185">Reference proteome</keyword>
<evidence type="ECO:0000256" key="1">
    <source>
        <dbReference type="SAM" id="MobiDB-lite"/>
    </source>
</evidence>
<reference evidence="2" key="1">
    <citation type="submission" date="2023-03" db="EMBL/GenBank/DDBJ databases">
        <title>Massive genome expansion in bonnet fungi (Mycena s.s.) driven by repeated elements and novel gene families across ecological guilds.</title>
        <authorList>
            <consortium name="Lawrence Berkeley National Laboratory"/>
            <person name="Harder C.B."/>
            <person name="Miyauchi S."/>
            <person name="Viragh M."/>
            <person name="Kuo A."/>
            <person name="Thoen E."/>
            <person name="Andreopoulos B."/>
            <person name="Lu D."/>
            <person name="Skrede I."/>
            <person name="Drula E."/>
            <person name="Henrissat B."/>
            <person name="Morin E."/>
            <person name="Kohler A."/>
            <person name="Barry K."/>
            <person name="LaButti K."/>
            <person name="Morin E."/>
            <person name="Salamov A."/>
            <person name="Lipzen A."/>
            <person name="Mereny Z."/>
            <person name="Hegedus B."/>
            <person name="Baldrian P."/>
            <person name="Stursova M."/>
            <person name="Weitz H."/>
            <person name="Taylor A."/>
            <person name="Grigoriev I.V."/>
            <person name="Nagy L.G."/>
            <person name="Martin F."/>
            <person name="Kauserud H."/>
        </authorList>
    </citation>
    <scope>NUCLEOTIDE SEQUENCE</scope>
    <source>
        <strain evidence="2">CBHHK182m</strain>
    </source>
</reference>
<dbReference type="Proteomes" id="UP001215598">
    <property type="component" value="Unassembled WGS sequence"/>
</dbReference>